<dbReference type="AlphaFoldDB" id="A0A853EIK7"/>
<evidence type="ECO:0000313" key="7">
    <source>
        <dbReference type="EMBL" id="NYS68974.1"/>
    </source>
</evidence>
<organism evidence="7 8">
    <name type="scientific">Actinomyces bowdenii</name>
    <dbReference type="NCBI Taxonomy" id="131109"/>
    <lineage>
        <taxon>Bacteria</taxon>
        <taxon>Bacillati</taxon>
        <taxon>Actinomycetota</taxon>
        <taxon>Actinomycetes</taxon>
        <taxon>Actinomycetales</taxon>
        <taxon>Actinomycetaceae</taxon>
        <taxon>Actinomyces</taxon>
    </lineage>
</organism>
<evidence type="ECO:0000259" key="6">
    <source>
        <dbReference type="PROSITE" id="PS50977"/>
    </source>
</evidence>
<dbReference type="GO" id="GO:0000976">
    <property type="term" value="F:transcription cis-regulatory region binding"/>
    <property type="evidence" value="ECO:0007669"/>
    <property type="project" value="TreeGrafter"/>
</dbReference>
<gene>
    <name evidence="7" type="ORF">HZZ05_05495</name>
</gene>
<feature type="DNA-binding region" description="H-T-H motif" evidence="4">
    <location>
        <begin position="54"/>
        <end position="73"/>
    </location>
</feature>
<dbReference type="InterPro" id="IPR050109">
    <property type="entry name" value="HTH-type_TetR-like_transc_reg"/>
</dbReference>
<evidence type="ECO:0000256" key="4">
    <source>
        <dbReference type="PROSITE-ProRule" id="PRU00335"/>
    </source>
</evidence>
<protein>
    <submittedName>
        <fullName evidence="7">TetR family transcriptional regulator</fullName>
    </submittedName>
</protein>
<dbReference type="Pfam" id="PF00440">
    <property type="entry name" value="TetR_N"/>
    <property type="match status" value="1"/>
</dbReference>
<comment type="caution">
    <text evidence="7">The sequence shown here is derived from an EMBL/GenBank/DDBJ whole genome shotgun (WGS) entry which is preliminary data.</text>
</comment>
<dbReference type="PROSITE" id="PS50977">
    <property type="entry name" value="HTH_TETR_2"/>
    <property type="match status" value="1"/>
</dbReference>
<sequence>MTQTGGDRPRSAAQQEGALGPRPGLRARKKAATMRHVQATALALFAERGYDAVSIEQVAEAAEVSPSTVYRYFATKEGLVLHDEHDDVLTAALEHHFGQGQPSWEAIRASVEEIWERHVVTDAATTLARMRLWSQVPSIRAAGYLLVEQRADELAALMAGTGRWSRGQARIIATGVISMFVAALRNWHETDGRTQWSLHIEKLAQWVGTMVDALGQGPEVPGAERAQDDGAPPPRA</sequence>
<evidence type="ECO:0000313" key="8">
    <source>
        <dbReference type="Proteomes" id="UP000572528"/>
    </source>
</evidence>
<dbReference type="RefSeq" id="WP_179900285.1">
    <property type="nucleotide sequence ID" value="NZ_JACBXV010000053.1"/>
</dbReference>
<dbReference type="PANTHER" id="PTHR30055:SF238">
    <property type="entry name" value="MYCOFACTOCIN BIOSYNTHESIS TRANSCRIPTIONAL REGULATOR MFTR-RELATED"/>
    <property type="match status" value="1"/>
</dbReference>
<dbReference type="Gene3D" id="1.10.10.60">
    <property type="entry name" value="Homeodomain-like"/>
    <property type="match status" value="1"/>
</dbReference>
<reference evidence="7 8" key="1">
    <citation type="submission" date="2020-07" db="EMBL/GenBank/DDBJ databases">
        <title>MOT database genomes.</title>
        <authorList>
            <person name="Joseph S."/>
            <person name="Aduse-Opoku J."/>
            <person name="Hashim A."/>
            <person name="Wade W."/>
            <person name="Curtis M."/>
        </authorList>
    </citation>
    <scope>NUCLEOTIDE SEQUENCE [LARGE SCALE GENOMIC DNA]</scope>
    <source>
        <strain evidence="7 8">WMus004</strain>
    </source>
</reference>
<feature type="region of interest" description="Disordered" evidence="5">
    <location>
        <begin position="1"/>
        <end position="31"/>
    </location>
</feature>
<feature type="region of interest" description="Disordered" evidence="5">
    <location>
        <begin position="217"/>
        <end position="236"/>
    </location>
</feature>
<evidence type="ECO:0000256" key="2">
    <source>
        <dbReference type="ARBA" id="ARBA00023125"/>
    </source>
</evidence>
<dbReference type="EMBL" id="JACBXV010000053">
    <property type="protein sequence ID" value="NYS68974.1"/>
    <property type="molecule type" value="Genomic_DNA"/>
</dbReference>
<proteinExistence type="predicted"/>
<accession>A0A853EIK7</accession>
<dbReference type="InterPro" id="IPR009057">
    <property type="entry name" value="Homeodomain-like_sf"/>
</dbReference>
<dbReference type="GO" id="GO:0003700">
    <property type="term" value="F:DNA-binding transcription factor activity"/>
    <property type="evidence" value="ECO:0007669"/>
    <property type="project" value="TreeGrafter"/>
</dbReference>
<dbReference type="PRINTS" id="PR00455">
    <property type="entry name" value="HTHTETR"/>
</dbReference>
<evidence type="ECO:0000256" key="1">
    <source>
        <dbReference type="ARBA" id="ARBA00023015"/>
    </source>
</evidence>
<keyword evidence="2 4" id="KW-0238">DNA-binding</keyword>
<keyword evidence="3" id="KW-0804">Transcription</keyword>
<evidence type="ECO:0000256" key="5">
    <source>
        <dbReference type="SAM" id="MobiDB-lite"/>
    </source>
</evidence>
<name>A0A853EIK7_9ACTO</name>
<evidence type="ECO:0000256" key="3">
    <source>
        <dbReference type="ARBA" id="ARBA00023163"/>
    </source>
</evidence>
<dbReference type="SUPFAM" id="SSF46689">
    <property type="entry name" value="Homeodomain-like"/>
    <property type="match status" value="1"/>
</dbReference>
<keyword evidence="1" id="KW-0805">Transcription regulation</keyword>
<dbReference type="Proteomes" id="UP000572528">
    <property type="component" value="Unassembled WGS sequence"/>
</dbReference>
<dbReference type="InterPro" id="IPR001647">
    <property type="entry name" value="HTH_TetR"/>
</dbReference>
<dbReference type="PANTHER" id="PTHR30055">
    <property type="entry name" value="HTH-TYPE TRANSCRIPTIONAL REGULATOR RUTR"/>
    <property type="match status" value="1"/>
</dbReference>
<dbReference type="InterPro" id="IPR041347">
    <property type="entry name" value="MftR_C"/>
</dbReference>
<dbReference type="Pfam" id="PF17754">
    <property type="entry name" value="TetR_C_14"/>
    <property type="match status" value="1"/>
</dbReference>
<dbReference type="Gene3D" id="1.10.357.10">
    <property type="entry name" value="Tetracycline Repressor, domain 2"/>
    <property type="match status" value="1"/>
</dbReference>
<feature type="domain" description="HTH tetR-type" evidence="6">
    <location>
        <begin position="31"/>
        <end position="91"/>
    </location>
</feature>